<name>A0A964BUK9_9CYAN</name>
<keyword evidence="3" id="KW-1185">Reference proteome</keyword>
<dbReference type="RefSeq" id="WP_229642189.1">
    <property type="nucleotide sequence ID" value="NZ_JADWDC010000066.1"/>
</dbReference>
<reference evidence="2" key="1">
    <citation type="journal article" date="2021" name="Antonie Van Leeuwenhoek">
        <title>Draft genome and description of Waterburya agarophytonicola gen. nov. sp. nov. (Pleurocapsales, Cyanobacteria): a seaweed symbiont.</title>
        <authorList>
            <person name="Bonthond G."/>
            <person name="Shalygin S."/>
            <person name="Bayer T."/>
            <person name="Weinberger F."/>
        </authorList>
    </citation>
    <scope>NUCLEOTIDE SEQUENCE</scope>
    <source>
        <strain evidence="2">KI4</strain>
    </source>
</reference>
<proteinExistence type="predicted"/>
<dbReference type="Proteomes" id="UP000729733">
    <property type="component" value="Unassembled WGS sequence"/>
</dbReference>
<evidence type="ECO:0000313" key="2">
    <source>
        <dbReference type="EMBL" id="MCC0179091.1"/>
    </source>
</evidence>
<dbReference type="EMBL" id="JADWDC010000066">
    <property type="protein sequence ID" value="MCC0179091.1"/>
    <property type="molecule type" value="Genomic_DNA"/>
</dbReference>
<gene>
    <name evidence="2" type="ORF">I4641_19160</name>
</gene>
<dbReference type="AlphaFoldDB" id="A0A964BUK9"/>
<evidence type="ECO:0000256" key="1">
    <source>
        <dbReference type="SAM" id="MobiDB-lite"/>
    </source>
</evidence>
<feature type="compositionally biased region" description="Basic residues" evidence="1">
    <location>
        <begin position="8"/>
        <end position="21"/>
    </location>
</feature>
<protein>
    <submittedName>
        <fullName evidence="2">Uncharacterized protein</fullName>
    </submittedName>
</protein>
<comment type="caution">
    <text evidence="2">The sequence shown here is derived from an EMBL/GenBank/DDBJ whole genome shotgun (WGS) entry which is preliminary data.</text>
</comment>
<organism evidence="2 3">
    <name type="scientific">Waterburya agarophytonicola KI4</name>
    <dbReference type="NCBI Taxonomy" id="2874699"/>
    <lineage>
        <taxon>Bacteria</taxon>
        <taxon>Bacillati</taxon>
        <taxon>Cyanobacteriota</taxon>
        <taxon>Cyanophyceae</taxon>
        <taxon>Pleurocapsales</taxon>
        <taxon>Hyellaceae</taxon>
        <taxon>Waterburya</taxon>
        <taxon>Waterburya agarophytonicola</taxon>
    </lineage>
</organism>
<accession>A0A964BUK9</accession>
<evidence type="ECO:0000313" key="3">
    <source>
        <dbReference type="Proteomes" id="UP000729733"/>
    </source>
</evidence>
<feature type="region of interest" description="Disordered" evidence="1">
    <location>
        <begin position="1"/>
        <end position="23"/>
    </location>
</feature>
<sequence length="180" mass="21241">MTIEKKAGRGGKRKGAGRKSKWLPGTELKTMRLPACLEKELFDYAQRRIAELDYQPPAKAQNFSPTIAKSTVPKINPTPPSNKKTIVVELSLRVENNSKFVRRKKKVRNNIEYWCLSHYDYRKPFKEDKGFYELTISYETEDELERIIDDICREMFITADDDFCFVEFTFKEKGADRYWY</sequence>